<comment type="caution">
    <text evidence="8">The sequence shown here is derived from an EMBL/GenBank/DDBJ whole genome shotgun (WGS) entry which is preliminary data.</text>
</comment>
<comment type="function">
    <text evidence="6">HflC and HflK could regulate a protease.</text>
</comment>
<evidence type="ECO:0000256" key="2">
    <source>
        <dbReference type="ARBA" id="ARBA00007862"/>
    </source>
</evidence>
<evidence type="ECO:0000256" key="4">
    <source>
        <dbReference type="ARBA" id="ARBA00022989"/>
    </source>
</evidence>
<dbReference type="GO" id="GO:0006508">
    <property type="term" value="P:proteolysis"/>
    <property type="evidence" value="ECO:0007669"/>
    <property type="project" value="UniProtKB-KW"/>
</dbReference>
<dbReference type="PIRSF" id="PIRSF005651">
    <property type="entry name" value="HflC"/>
    <property type="match status" value="1"/>
</dbReference>
<keyword evidence="8" id="KW-0378">Hydrolase</keyword>
<dbReference type="Gene3D" id="3.30.479.30">
    <property type="entry name" value="Band 7 domain"/>
    <property type="match status" value="1"/>
</dbReference>
<dbReference type="SMART" id="SM00244">
    <property type="entry name" value="PHB"/>
    <property type="match status" value="1"/>
</dbReference>
<name>A0AAW7X7E2_9GAMM</name>
<dbReference type="GO" id="GO:0016020">
    <property type="term" value="C:membrane"/>
    <property type="evidence" value="ECO:0007669"/>
    <property type="project" value="UniProtKB-SubCell"/>
</dbReference>
<dbReference type="Proteomes" id="UP001169760">
    <property type="component" value="Unassembled WGS sequence"/>
</dbReference>
<dbReference type="AlphaFoldDB" id="A0AAW7X7E2"/>
<reference evidence="8" key="1">
    <citation type="submission" date="2023-07" db="EMBL/GenBank/DDBJ databases">
        <title>Genome content predicts the carbon catabolic preferences of heterotrophic bacteria.</title>
        <authorList>
            <person name="Gralka M."/>
        </authorList>
    </citation>
    <scope>NUCLEOTIDE SEQUENCE</scope>
    <source>
        <strain evidence="8">I3M17_2</strain>
    </source>
</reference>
<dbReference type="InterPro" id="IPR010200">
    <property type="entry name" value="HflC"/>
</dbReference>
<comment type="subcellular location">
    <subcellularLocation>
        <location evidence="1">Membrane</location>
        <topology evidence="1">Single-pass membrane protein</topology>
    </subcellularLocation>
</comment>
<evidence type="ECO:0000256" key="3">
    <source>
        <dbReference type="ARBA" id="ARBA00022692"/>
    </source>
</evidence>
<dbReference type="RefSeq" id="WP_011469141.1">
    <property type="nucleotide sequence ID" value="NZ_JAUOPB010000005.1"/>
</dbReference>
<evidence type="ECO:0000256" key="1">
    <source>
        <dbReference type="ARBA" id="ARBA00004167"/>
    </source>
</evidence>
<evidence type="ECO:0000256" key="5">
    <source>
        <dbReference type="ARBA" id="ARBA00023136"/>
    </source>
</evidence>
<evidence type="ECO:0000313" key="9">
    <source>
        <dbReference type="Proteomes" id="UP001169760"/>
    </source>
</evidence>
<feature type="domain" description="Band 7" evidence="7">
    <location>
        <begin position="21"/>
        <end position="185"/>
    </location>
</feature>
<dbReference type="SUPFAM" id="SSF117892">
    <property type="entry name" value="Band 7/SPFH domain"/>
    <property type="match status" value="1"/>
</dbReference>
<proteinExistence type="inferred from homology"/>
<dbReference type="InterPro" id="IPR036013">
    <property type="entry name" value="Band_7/SPFH_dom_sf"/>
</dbReference>
<evidence type="ECO:0000259" key="7">
    <source>
        <dbReference type="SMART" id="SM00244"/>
    </source>
</evidence>
<evidence type="ECO:0000313" key="8">
    <source>
        <dbReference type="EMBL" id="MDO6422546.1"/>
    </source>
</evidence>
<accession>A0AAW7X7E2</accession>
<evidence type="ECO:0000256" key="6">
    <source>
        <dbReference type="PIRNR" id="PIRNR005651"/>
    </source>
</evidence>
<organism evidence="8 9">
    <name type="scientific">Saccharophagus degradans</name>
    <dbReference type="NCBI Taxonomy" id="86304"/>
    <lineage>
        <taxon>Bacteria</taxon>
        <taxon>Pseudomonadati</taxon>
        <taxon>Pseudomonadota</taxon>
        <taxon>Gammaproteobacteria</taxon>
        <taxon>Cellvibrionales</taxon>
        <taxon>Cellvibrionaceae</taxon>
        <taxon>Saccharophagus</taxon>
    </lineage>
</organism>
<dbReference type="PANTHER" id="PTHR42911">
    <property type="entry name" value="MODULATOR OF FTSH PROTEASE HFLC"/>
    <property type="match status" value="1"/>
</dbReference>
<dbReference type="CDD" id="cd03405">
    <property type="entry name" value="SPFH_HflC"/>
    <property type="match status" value="1"/>
</dbReference>
<keyword evidence="8" id="KW-0645">Protease</keyword>
<dbReference type="GeneID" id="98614322"/>
<keyword evidence="5" id="KW-0472">Membrane</keyword>
<sequence>MNAKTLFILATLAIVAIVASKSLYVVNETQRAVLLKFGEVVESDLQPGLHAKVPLMHQVKIFDARVLTLDSRAAKFLTVEKKAVEVDSFAKWRIVDVSRFYTSTNGDEIRAQRLLEQRINEGLRNEFAQRSLQEVVSGERAVLMTNLTEQLNGFTKESLGVEVVDVRVKKIDLPNTVSGPIFSRMAAERQREAQEHRAKGGEQAAIIRADAERQKTILEAQAYKESELLRGEGDAKAAAIYASAYDKDPEFYAFVRSLTAYRSTFSGKQDVLVLSPESEFFEYFNSTNKKK</sequence>
<dbReference type="Pfam" id="PF01145">
    <property type="entry name" value="Band_7"/>
    <property type="match status" value="1"/>
</dbReference>
<keyword evidence="3" id="KW-0812">Transmembrane</keyword>
<keyword evidence="4" id="KW-1133">Transmembrane helix</keyword>
<comment type="similarity">
    <text evidence="2 6">Belongs to the band 7/mec-2 family. HflC subfamily.</text>
</comment>
<dbReference type="NCBIfam" id="TIGR01932">
    <property type="entry name" value="hflC"/>
    <property type="match status" value="1"/>
</dbReference>
<gene>
    <name evidence="8" type="primary">hflC</name>
    <name evidence="8" type="ORF">Q4521_08685</name>
</gene>
<dbReference type="EMBL" id="JAUOPB010000005">
    <property type="protein sequence ID" value="MDO6422546.1"/>
    <property type="molecule type" value="Genomic_DNA"/>
</dbReference>
<protein>
    <recommendedName>
        <fullName evidence="6">Protein HflC</fullName>
    </recommendedName>
</protein>
<dbReference type="PANTHER" id="PTHR42911:SF1">
    <property type="entry name" value="MODULATOR OF FTSH PROTEASE HFLC"/>
    <property type="match status" value="1"/>
</dbReference>
<dbReference type="GO" id="GO:0008233">
    <property type="term" value="F:peptidase activity"/>
    <property type="evidence" value="ECO:0007669"/>
    <property type="project" value="UniProtKB-KW"/>
</dbReference>
<dbReference type="InterPro" id="IPR001107">
    <property type="entry name" value="Band_7"/>
</dbReference>